<keyword evidence="2" id="KW-1185">Reference proteome</keyword>
<sequence>MSYTSSDRILFQPALGQDVQLGMLYDARSSQFFAGISPWDNAFVNAKQELDEVRVQNGDFDFWYSLEDARKGSSLDLEGSLNLDLKILTATGSAKYLNDMKSSTHEARADVSCTIARRTRRIPQEVLSAVKYSKYFNDTRYTHFVAEVVEGGSATLSFAWSCSSDEEAKRITGELKAGIFKIPAIGSAKVEFTAEEKSKFENVKISYSGAIAENVSNLEDACRVAHDMPKKLAKQLNTLSYKLLPLQLLDSEAHRLTRSLDAGLVARTAAVLKAGSTADLELGDLAEREIFQQFPAIKRQISNFQAAFSIARTEFITEARQILPELRDGTMSRMYMVRTDKLCTAISLLQRRIKLAGQFIRRKDREASMLRTIVAELQQSNFENHLGKPIIPSRSFIGGGSPRLFLSLGGPSIGRAKHPLQASIESGLSGGGSYVTRYGGDDAEGEDDLDDDEEEWFQTAPKIAESCADLCRQRSLTIPGVTVAFGVASIDGAYLLGETKKTKTSAGDIVLDSQGKLLIVTGMLPKAPGPPELTVEGQTITVSLPQERQGPEELAIPTTGFTIGYRRRPDLFNDGILPPASNDKLFTKVDCSASEKSVVLDSRTGDCDYEVAIRVQTIVGASEWSTPIVVRTAKLQSVACEMIDFFNRDRDMLSKPGRAPGGEPWEMYFSSGNYNNETLLLGHTEVARCQSTHPQFINEVAVRIVDVAVEFKPEIKAASVEDVDETLVVVFAGASGHSKNIMINAFVSSLLGGEADDPARIQVIDDREAIQSSLAVNIVTCFRIRPLSSLFQGKTLLIVDTPGYYGSLGVKHEVFVTAAMLEFFKTVRHVNAIAFTCRAGEIDTTAIGSVPANFSSLFAKDMRSCLRTLYTFTDHEAPSARRVLGELGWPIEKGEIFEIFIENSTAAAENNDEGRQQSVRDQSLVMQMLLCAPPVPTANSILMLQNRILLQQKCELAGERILHTANETQCLFANLGALANVVKFKPGQHDKIEVLKNEATQEDLPEGNKTMVCLECNVTCHSICSCGENSDEIECIAMSDGRCTVCKGRCQSNKHEKASYIVTIKGHSKLKTPRNLTALWNKNNDLLEGALLGAINKYLQLQEGLRSDIFDLEKLSEELTSTAILHDLSSNSPINYIDTLIKNARLLNASPEQLMPLMTAKSALILVREVGGKGPTQSTKILLDVIKRVRKEMNWRMIFSLEYTHGCMRMAIEPESLNFYRDLWAELPIDIRDKVPKPLQHDWPSLETWDVYPKDLPELVKLVQVVLKDGGVVAALAYTASTEESSSSSEGPISEVGPPA</sequence>
<dbReference type="InterPro" id="IPR036116">
    <property type="entry name" value="FN3_sf"/>
</dbReference>
<dbReference type="CDD" id="cd00063">
    <property type="entry name" value="FN3"/>
    <property type="match status" value="1"/>
</dbReference>
<dbReference type="PANTHER" id="PTHR31594">
    <property type="entry name" value="AIG1-TYPE G DOMAIN-CONTAINING PROTEIN"/>
    <property type="match status" value="1"/>
</dbReference>
<dbReference type="InterPro" id="IPR052090">
    <property type="entry name" value="Cytolytic_pore-forming_toxin"/>
</dbReference>
<dbReference type="EMBL" id="JAVHJL010000001">
    <property type="protein sequence ID" value="KAK6512522.1"/>
    <property type="molecule type" value="Genomic_DNA"/>
</dbReference>
<protein>
    <recommendedName>
        <fullName evidence="3">Fibronectin type-III domain-containing protein</fullName>
    </recommendedName>
</protein>
<evidence type="ECO:0000313" key="2">
    <source>
        <dbReference type="Proteomes" id="UP001370758"/>
    </source>
</evidence>
<evidence type="ECO:0000313" key="1">
    <source>
        <dbReference type="EMBL" id="KAK6512522.1"/>
    </source>
</evidence>
<dbReference type="Proteomes" id="UP001370758">
    <property type="component" value="Unassembled WGS sequence"/>
</dbReference>
<comment type="caution">
    <text evidence="1">The sequence shown here is derived from an EMBL/GenBank/DDBJ whole genome shotgun (WGS) entry which is preliminary data.</text>
</comment>
<dbReference type="Gene3D" id="2.60.40.10">
    <property type="entry name" value="Immunoglobulins"/>
    <property type="match status" value="1"/>
</dbReference>
<dbReference type="SUPFAM" id="SSF49265">
    <property type="entry name" value="Fibronectin type III"/>
    <property type="match status" value="1"/>
</dbReference>
<dbReference type="InterPro" id="IPR003961">
    <property type="entry name" value="FN3_dom"/>
</dbReference>
<dbReference type="PANTHER" id="PTHR31594:SF14">
    <property type="entry name" value="FIBRONECTIN TYPE-III DOMAIN-CONTAINING PROTEIN"/>
    <property type="match status" value="1"/>
</dbReference>
<organism evidence="1 2">
    <name type="scientific">Arthrobotrys musiformis</name>
    <dbReference type="NCBI Taxonomy" id="47236"/>
    <lineage>
        <taxon>Eukaryota</taxon>
        <taxon>Fungi</taxon>
        <taxon>Dikarya</taxon>
        <taxon>Ascomycota</taxon>
        <taxon>Pezizomycotina</taxon>
        <taxon>Orbiliomycetes</taxon>
        <taxon>Orbiliales</taxon>
        <taxon>Orbiliaceae</taxon>
        <taxon>Arthrobotrys</taxon>
    </lineage>
</organism>
<gene>
    <name evidence="1" type="ORF">TWF481_001406</name>
</gene>
<dbReference type="InterPro" id="IPR013783">
    <property type="entry name" value="Ig-like_fold"/>
</dbReference>
<reference evidence="1 2" key="1">
    <citation type="submission" date="2023-08" db="EMBL/GenBank/DDBJ databases">
        <authorList>
            <person name="Palmer J.M."/>
        </authorList>
    </citation>
    <scope>NUCLEOTIDE SEQUENCE [LARGE SCALE GENOMIC DNA]</scope>
    <source>
        <strain evidence="1 2">TWF481</strain>
    </source>
</reference>
<proteinExistence type="predicted"/>
<name>A0AAV9WRJ6_9PEZI</name>
<accession>A0AAV9WRJ6</accession>
<evidence type="ECO:0008006" key="3">
    <source>
        <dbReference type="Google" id="ProtNLM"/>
    </source>
</evidence>